<accession>A0A6A6Y809</accession>
<gene>
    <name evidence="3 5" type="ORF">BDZ99DRAFT_159659</name>
</gene>
<protein>
    <recommendedName>
        <fullName evidence="6">Polyprenol reductase</fullName>
    </recommendedName>
</protein>
<keyword evidence="2" id="KW-0732">Signal</keyword>
<evidence type="ECO:0000313" key="4">
    <source>
        <dbReference type="Proteomes" id="UP000504636"/>
    </source>
</evidence>
<feature type="chain" id="PRO_5044628907" description="Polyprenol reductase" evidence="2">
    <location>
        <begin position="17"/>
        <end position="129"/>
    </location>
</feature>
<feature type="transmembrane region" description="Helical" evidence="1">
    <location>
        <begin position="102"/>
        <end position="122"/>
    </location>
</feature>
<feature type="transmembrane region" description="Helical" evidence="1">
    <location>
        <begin position="69"/>
        <end position="90"/>
    </location>
</feature>
<proteinExistence type="predicted"/>
<evidence type="ECO:0000256" key="2">
    <source>
        <dbReference type="SAM" id="SignalP"/>
    </source>
</evidence>
<sequence>MTVTGVFGVCFSLAFGYETFSPFPSSPMVSSEGGESKGLKKIEQSFLAWGYSGGEGSPLPIASIPHTNYSFLFLLVRLFHNVFITLWQALMLHGCELLQGHLGFAYFFFFLFLSDIMAWRSWRRLLDER</sequence>
<dbReference type="RefSeq" id="XP_033571068.1">
    <property type="nucleotide sequence ID" value="XM_033712858.1"/>
</dbReference>
<dbReference type="GeneID" id="54453751"/>
<reference evidence="3 5" key="1">
    <citation type="journal article" date="2020" name="Stud. Mycol.">
        <title>101 Dothideomycetes genomes: a test case for predicting lifestyles and emergence of pathogens.</title>
        <authorList>
            <person name="Haridas S."/>
            <person name="Albert R."/>
            <person name="Binder M."/>
            <person name="Bloem J."/>
            <person name="Labutti K."/>
            <person name="Salamov A."/>
            <person name="Andreopoulos B."/>
            <person name="Baker S."/>
            <person name="Barry K."/>
            <person name="Bills G."/>
            <person name="Bluhm B."/>
            <person name="Cannon C."/>
            <person name="Castanera R."/>
            <person name="Culley D."/>
            <person name="Daum C."/>
            <person name="Ezra D."/>
            <person name="Gonzalez J."/>
            <person name="Henrissat B."/>
            <person name="Kuo A."/>
            <person name="Liang C."/>
            <person name="Lipzen A."/>
            <person name="Lutzoni F."/>
            <person name="Magnuson J."/>
            <person name="Mondo S."/>
            <person name="Nolan M."/>
            <person name="Ohm R."/>
            <person name="Pangilinan J."/>
            <person name="Park H.-J."/>
            <person name="Ramirez L."/>
            <person name="Alfaro M."/>
            <person name="Sun H."/>
            <person name="Tritt A."/>
            <person name="Yoshinaga Y."/>
            <person name="Zwiers L.-H."/>
            <person name="Turgeon B."/>
            <person name="Goodwin S."/>
            <person name="Spatafora J."/>
            <person name="Crous P."/>
            <person name="Grigoriev I."/>
        </authorList>
    </citation>
    <scope>NUCLEOTIDE SEQUENCE</scope>
    <source>
        <strain evidence="3 5">CBS 304.34</strain>
    </source>
</reference>
<dbReference type="EMBL" id="MU003715">
    <property type="protein sequence ID" value="KAF2804104.1"/>
    <property type="molecule type" value="Genomic_DNA"/>
</dbReference>
<keyword evidence="1" id="KW-0472">Membrane</keyword>
<evidence type="ECO:0000313" key="3">
    <source>
        <dbReference type="EMBL" id="KAF2804104.1"/>
    </source>
</evidence>
<reference evidence="5" key="2">
    <citation type="submission" date="2020-04" db="EMBL/GenBank/DDBJ databases">
        <authorList>
            <consortium name="NCBI Genome Project"/>
        </authorList>
    </citation>
    <scope>NUCLEOTIDE SEQUENCE</scope>
    <source>
        <strain evidence="5">CBS 304.34</strain>
    </source>
</reference>
<dbReference type="Proteomes" id="UP000504636">
    <property type="component" value="Unplaced"/>
</dbReference>
<name>A0A6A6Y809_9PEZI</name>
<evidence type="ECO:0000256" key="1">
    <source>
        <dbReference type="SAM" id="Phobius"/>
    </source>
</evidence>
<keyword evidence="1" id="KW-1133">Transmembrane helix</keyword>
<evidence type="ECO:0008006" key="6">
    <source>
        <dbReference type="Google" id="ProtNLM"/>
    </source>
</evidence>
<keyword evidence="1" id="KW-0812">Transmembrane</keyword>
<feature type="signal peptide" evidence="2">
    <location>
        <begin position="1"/>
        <end position="16"/>
    </location>
</feature>
<dbReference type="AlphaFoldDB" id="A0A6A6Y809"/>
<reference evidence="5" key="3">
    <citation type="submission" date="2025-04" db="UniProtKB">
        <authorList>
            <consortium name="RefSeq"/>
        </authorList>
    </citation>
    <scope>IDENTIFICATION</scope>
    <source>
        <strain evidence="5">CBS 304.34</strain>
    </source>
</reference>
<evidence type="ECO:0000313" key="5">
    <source>
        <dbReference type="RefSeq" id="XP_033571068.1"/>
    </source>
</evidence>
<keyword evidence="4" id="KW-1185">Reference proteome</keyword>
<organism evidence="3">
    <name type="scientific">Mytilinidion resinicola</name>
    <dbReference type="NCBI Taxonomy" id="574789"/>
    <lineage>
        <taxon>Eukaryota</taxon>
        <taxon>Fungi</taxon>
        <taxon>Dikarya</taxon>
        <taxon>Ascomycota</taxon>
        <taxon>Pezizomycotina</taxon>
        <taxon>Dothideomycetes</taxon>
        <taxon>Pleosporomycetidae</taxon>
        <taxon>Mytilinidiales</taxon>
        <taxon>Mytilinidiaceae</taxon>
        <taxon>Mytilinidion</taxon>
    </lineage>
</organism>